<reference evidence="6 7" key="1">
    <citation type="journal article" date="2017" name="Nat. Ecol. Evol.">
        <title>Scallop genome provides insights into evolution of bilaterian karyotype and development.</title>
        <authorList>
            <person name="Wang S."/>
            <person name="Zhang J."/>
            <person name="Jiao W."/>
            <person name="Li J."/>
            <person name="Xun X."/>
            <person name="Sun Y."/>
            <person name="Guo X."/>
            <person name="Huan P."/>
            <person name="Dong B."/>
            <person name="Zhang L."/>
            <person name="Hu X."/>
            <person name="Sun X."/>
            <person name="Wang J."/>
            <person name="Zhao C."/>
            <person name="Wang Y."/>
            <person name="Wang D."/>
            <person name="Huang X."/>
            <person name="Wang R."/>
            <person name="Lv J."/>
            <person name="Li Y."/>
            <person name="Zhang Z."/>
            <person name="Liu B."/>
            <person name="Lu W."/>
            <person name="Hui Y."/>
            <person name="Liang J."/>
            <person name="Zhou Z."/>
            <person name="Hou R."/>
            <person name="Li X."/>
            <person name="Liu Y."/>
            <person name="Li H."/>
            <person name="Ning X."/>
            <person name="Lin Y."/>
            <person name="Zhao L."/>
            <person name="Xing Q."/>
            <person name="Dou J."/>
            <person name="Li Y."/>
            <person name="Mao J."/>
            <person name="Guo H."/>
            <person name="Dou H."/>
            <person name="Li T."/>
            <person name="Mu C."/>
            <person name="Jiang W."/>
            <person name="Fu Q."/>
            <person name="Fu X."/>
            <person name="Miao Y."/>
            <person name="Liu J."/>
            <person name="Yu Q."/>
            <person name="Li R."/>
            <person name="Liao H."/>
            <person name="Li X."/>
            <person name="Kong Y."/>
            <person name="Jiang Z."/>
            <person name="Chourrout D."/>
            <person name="Li R."/>
            <person name="Bao Z."/>
        </authorList>
    </citation>
    <scope>NUCLEOTIDE SEQUENCE [LARGE SCALE GENOMIC DNA]</scope>
    <source>
        <strain evidence="6 7">PY_sf001</strain>
    </source>
</reference>
<dbReference type="PANTHER" id="PTHR44324">
    <property type="entry name" value="WD40 REPEAT DOMAIN 95"/>
    <property type="match status" value="1"/>
</dbReference>
<feature type="compositionally biased region" description="Basic residues" evidence="4">
    <location>
        <begin position="775"/>
        <end position="784"/>
    </location>
</feature>
<feature type="repeat" description="WD" evidence="3">
    <location>
        <begin position="517"/>
        <end position="558"/>
    </location>
</feature>
<evidence type="ECO:0000256" key="1">
    <source>
        <dbReference type="ARBA" id="ARBA00022574"/>
    </source>
</evidence>
<feature type="region of interest" description="Disordered" evidence="4">
    <location>
        <begin position="715"/>
        <end position="735"/>
    </location>
</feature>
<dbReference type="AlphaFoldDB" id="A0A210QW31"/>
<dbReference type="InterPro" id="IPR051242">
    <property type="entry name" value="WD-EF-hand_domain"/>
</dbReference>
<proteinExistence type="predicted"/>
<dbReference type="InterPro" id="IPR011047">
    <property type="entry name" value="Quinoprotein_ADH-like_sf"/>
</dbReference>
<dbReference type="InterPro" id="IPR036322">
    <property type="entry name" value="WD40_repeat_dom_sf"/>
</dbReference>
<dbReference type="OrthoDB" id="5980302at2759"/>
<dbReference type="InterPro" id="IPR056454">
    <property type="entry name" value="Beta-prop_IP5PC_F"/>
</dbReference>
<dbReference type="InterPro" id="IPR015943">
    <property type="entry name" value="WD40/YVTN_repeat-like_dom_sf"/>
</dbReference>
<dbReference type="PROSITE" id="PS00678">
    <property type="entry name" value="WD_REPEATS_1"/>
    <property type="match status" value="1"/>
</dbReference>
<dbReference type="InterPro" id="IPR019775">
    <property type="entry name" value="WD40_repeat_CS"/>
</dbReference>
<dbReference type="STRING" id="6573.A0A210QW31"/>
<dbReference type="Pfam" id="PF23754">
    <property type="entry name" value="Beta-prop_IP5PC_F"/>
    <property type="match status" value="1"/>
</dbReference>
<dbReference type="SUPFAM" id="SSF50998">
    <property type="entry name" value="Quinoprotein alcohol dehydrogenase-like"/>
    <property type="match status" value="1"/>
</dbReference>
<evidence type="ECO:0000259" key="5">
    <source>
        <dbReference type="Pfam" id="PF23754"/>
    </source>
</evidence>
<protein>
    <submittedName>
        <fullName evidence="6">WD repeat-containing protein 64</fullName>
    </submittedName>
</protein>
<feature type="domain" description="IP5PC-F beta-propeller" evidence="5">
    <location>
        <begin position="923"/>
        <end position="1006"/>
    </location>
</feature>
<keyword evidence="2" id="KW-0677">Repeat</keyword>
<feature type="region of interest" description="Disordered" evidence="4">
    <location>
        <begin position="627"/>
        <end position="657"/>
    </location>
</feature>
<feature type="region of interest" description="Disordered" evidence="4">
    <location>
        <begin position="1194"/>
        <end position="1218"/>
    </location>
</feature>
<comment type="caution">
    <text evidence="6">The sequence shown here is derived from an EMBL/GenBank/DDBJ whole genome shotgun (WGS) entry which is preliminary data.</text>
</comment>
<keyword evidence="7" id="KW-1185">Reference proteome</keyword>
<dbReference type="PANTHER" id="PTHR44324:SF2">
    <property type="entry name" value="WD REPEAT-CONTAINING PROTEIN 64"/>
    <property type="match status" value="1"/>
</dbReference>
<dbReference type="SUPFAM" id="SSF50978">
    <property type="entry name" value="WD40 repeat-like"/>
    <property type="match status" value="1"/>
</dbReference>
<dbReference type="Proteomes" id="UP000242188">
    <property type="component" value="Unassembled WGS sequence"/>
</dbReference>
<dbReference type="PROSITE" id="PS50294">
    <property type="entry name" value="WD_REPEATS_REGION"/>
    <property type="match status" value="2"/>
</dbReference>
<accession>A0A210QW31</accession>
<dbReference type="SMART" id="SM00320">
    <property type="entry name" value="WD40"/>
    <property type="match status" value="11"/>
</dbReference>
<dbReference type="InterPro" id="IPR001680">
    <property type="entry name" value="WD40_rpt"/>
</dbReference>
<feature type="repeat" description="WD" evidence="3">
    <location>
        <begin position="472"/>
        <end position="513"/>
    </location>
</feature>
<name>A0A210QW31_MIZYE</name>
<feature type="compositionally biased region" description="Acidic residues" evidence="4">
    <location>
        <begin position="850"/>
        <end position="881"/>
    </location>
</feature>
<evidence type="ECO:0000313" key="7">
    <source>
        <dbReference type="Proteomes" id="UP000242188"/>
    </source>
</evidence>
<evidence type="ECO:0000256" key="4">
    <source>
        <dbReference type="SAM" id="MobiDB-lite"/>
    </source>
</evidence>
<feature type="compositionally biased region" description="Basic and acidic residues" evidence="4">
    <location>
        <begin position="800"/>
        <end position="822"/>
    </location>
</feature>
<gene>
    <name evidence="6" type="ORF">KP79_PYT09534</name>
</gene>
<dbReference type="Pfam" id="PF00400">
    <property type="entry name" value="WD40"/>
    <property type="match status" value="2"/>
</dbReference>
<organism evidence="6 7">
    <name type="scientific">Mizuhopecten yessoensis</name>
    <name type="common">Japanese scallop</name>
    <name type="synonym">Patinopecten yessoensis</name>
    <dbReference type="NCBI Taxonomy" id="6573"/>
    <lineage>
        <taxon>Eukaryota</taxon>
        <taxon>Metazoa</taxon>
        <taxon>Spiralia</taxon>
        <taxon>Lophotrochozoa</taxon>
        <taxon>Mollusca</taxon>
        <taxon>Bivalvia</taxon>
        <taxon>Autobranchia</taxon>
        <taxon>Pteriomorphia</taxon>
        <taxon>Pectinida</taxon>
        <taxon>Pectinoidea</taxon>
        <taxon>Pectinidae</taxon>
        <taxon>Mizuhopecten</taxon>
    </lineage>
</organism>
<feature type="compositionally biased region" description="Basic and acidic residues" evidence="4">
    <location>
        <begin position="831"/>
        <end position="849"/>
    </location>
</feature>
<evidence type="ECO:0000256" key="3">
    <source>
        <dbReference type="PROSITE-ProRule" id="PRU00221"/>
    </source>
</evidence>
<dbReference type="PROSITE" id="PS50082">
    <property type="entry name" value="WD_REPEATS_2"/>
    <property type="match status" value="3"/>
</dbReference>
<sequence length="1218" mass="138820">MSELEQGESLARPYTVGTFQTRLNEFQHFIKEITFQDVEATPEERRQMITESLRFDQFCDAIRSLFGSDVKNTDLKAIYRKISTNPDAKVDWSELFGYFQSSAEESEEIVLGEEVSVFTVSKRRRVGEAAGDKTRRDTVQCIRYVPSLDSYISASQKGAIAMWSSKLRLTSCIDVNEPAWVTGCDYLPGIRRAVTCTERSIVIWDSRSKGKNQQIYSIKPFENSPQCITHVTNTSGAHEDIVLFGDDQGYVNAMRLVAKDLNTKSSKNDKRGNINLPQNYPIDPDKLTYPIAKRKLHHDWVLNVKYFPELRCFASCSPHSRQSFVLEEVERLYDDQEVRGVNIHKGVNCFAYCAKANIIATGGVDKVIRVWHPHIFSRPTGKLMGHLFTIVDICCNERDQHLISLSTARVFRVWDIHTLTCLQVFTDNEERPGEKRIYSMIFDSKHERLITGSSVIDAWPLTRAVQDTMQVPHSHDRPISQIVLNLDLNQVITVCSESVIKVWEIETGKKVYMIADAHGPNIEVTAVCLDKSGYRLATGAFDGSVKVWDFGSGQEIKSRSGRASDEDYSITGMMYTHLTGDRVILAAGWNNKIKLILDTNENYDLPIVREFSDVYYWTQDVKLTPSNSSADPFKPDPLPDIGQPSHTSLGSKRHSTMSDNNAQITNVFKKDYILTSHDVTCVENLLPNTLLTGCSNGNIVLWDIERSMIDKIFEIPAPEGSTPSPSRQKQKQNQEKRVNMLKVLIHKEKKLDPAYLKRVTEENEEKMETGSVMSRKSRMSKKVSRSNSRLSRTSNIHQQGDIKVDEKEQKELMDKLTARIEGTDEETGDTTDAKKEETGEEEKKDPEKVEVEEDHEKDDEKDEDEKDEDEEDEEEEEEEDIESRYITETYDPIIVSVHQDSYIRFWTMAGQLIREVSAITRRQGTPVTAVCHDENCNIIITGDQKGYLTLWDVGKFLKNPTSTDQALLKQVIYWRAHLMKVVSLEYINPYKAIVSGSSDGSVRVWWGSKGRFVGFYSQHRTFIWPVSEEKAGPAVLPYDITEAPMAPVKNKGAKQTVRTVEMYEYPLIFDNNRWEPFRRSAYMRQKESTIPQTKKNNLLEDKKFFTALMKPKAYNHHLESFTPGDKNQGAIYRALPVYRIRTPKRMKTPEASYTVPVDNESNFLFGTNKDATPSAPVNKMKMAARRSTIFKSGTGTSFALSRHSEQSSSDATSIPKKR</sequence>
<dbReference type="Gene3D" id="2.130.10.10">
    <property type="entry name" value="YVTN repeat-like/Quinoprotein amine dehydrogenase"/>
    <property type="match status" value="4"/>
</dbReference>
<dbReference type="EMBL" id="NEDP02001566">
    <property type="protein sequence ID" value="OWF52967.1"/>
    <property type="molecule type" value="Genomic_DNA"/>
</dbReference>
<evidence type="ECO:0000313" key="6">
    <source>
        <dbReference type="EMBL" id="OWF52967.1"/>
    </source>
</evidence>
<evidence type="ECO:0000256" key="2">
    <source>
        <dbReference type="ARBA" id="ARBA00022737"/>
    </source>
</evidence>
<feature type="repeat" description="WD" evidence="3">
    <location>
        <begin position="974"/>
        <end position="1005"/>
    </location>
</feature>
<feature type="region of interest" description="Disordered" evidence="4">
    <location>
        <begin position="762"/>
        <end position="885"/>
    </location>
</feature>
<keyword evidence="1 3" id="KW-0853">WD repeat</keyword>
<feature type="compositionally biased region" description="Low complexity" evidence="4">
    <location>
        <begin position="785"/>
        <end position="795"/>
    </location>
</feature>